<protein>
    <submittedName>
        <fullName evidence="2">Flavin reductase domain protein, FMN-binding</fullName>
    </submittedName>
</protein>
<sequence length="169" mass="18075">MTIHAEHPFANPDRDAARQLRGRLGSRVGLLTAGAGRERAGWTVSSLLLADGDPWRALALVDPDSDLCERIEQTGSAVLQLLGSGDEYLADAFAGLAPAPGGIFRLAAWEQTSAGPRLVAAENWALLGLEAADDLGWSRRLTFTVNEAHTGADDAPLHHLRGRYRTLEG</sequence>
<gene>
    <name evidence="2" type="ORF">FM114_10305</name>
</gene>
<dbReference type="EMBL" id="FUKQ01000038">
    <property type="protein sequence ID" value="SJN37108.1"/>
    <property type="molecule type" value="Genomic_DNA"/>
</dbReference>
<evidence type="ECO:0000313" key="2">
    <source>
        <dbReference type="EMBL" id="SJN37108.1"/>
    </source>
</evidence>
<dbReference type="InterPro" id="IPR012349">
    <property type="entry name" value="Split_barrel_FMN-bd"/>
</dbReference>
<evidence type="ECO:0000313" key="3">
    <source>
        <dbReference type="Proteomes" id="UP000188342"/>
    </source>
</evidence>
<dbReference type="InterPro" id="IPR002563">
    <property type="entry name" value="Flavin_Rdtase-like_dom"/>
</dbReference>
<dbReference type="GO" id="GO:0010181">
    <property type="term" value="F:FMN binding"/>
    <property type="evidence" value="ECO:0007669"/>
    <property type="project" value="InterPro"/>
</dbReference>
<dbReference type="SUPFAM" id="SSF50475">
    <property type="entry name" value="FMN-binding split barrel"/>
    <property type="match status" value="1"/>
</dbReference>
<name>A0A1R4JYS0_9ACTN</name>
<keyword evidence="3" id="KW-1185">Reference proteome</keyword>
<dbReference type="SMART" id="SM00903">
    <property type="entry name" value="Flavin_Reduct"/>
    <property type="match status" value="1"/>
</dbReference>
<dbReference type="Gene3D" id="2.30.110.10">
    <property type="entry name" value="Electron Transport, Fmn-binding Protein, Chain A"/>
    <property type="match status" value="1"/>
</dbReference>
<dbReference type="Pfam" id="PF01613">
    <property type="entry name" value="Flavin_Reduct"/>
    <property type="match status" value="1"/>
</dbReference>
<organism evidence="2 3">
    <name type="scientific">Luteococcus japonicus LSP_Lj1</name>
    <dbReference type="NCBI Taxonomy" id="1255658"/>
    <lineage>
        <taxon>Bacteria</taxon>
        <taxon>Bacillati</taxon>
        <taxon>Actinomycetota</taxon>
        <taxon>Actinomycetes</taxon>
        <taxon>Propionibacteriales</taxon>
        <taxon>Propionibacteriaceae</taxon>
        <taxon>Luteococcus</taxon>
    </lineage>
</organism>
<reference evidence="2 3" key="1">
    <citation type="submission" date="2017-02" db="EMBL/GenBank/DDBJ databases">
        <authorList>
            <person name="Peterson S.W."/>
        </authorList>
    </citation>
    <scope>NUCLEOTIDE SEQUENCE [LARGE SCALE GENOMIC DNA]</scope>
    <source>
        <strain evidence="2 3">LSP_Lj1</strain>
    </source>
</reference>
<dbReference type="AlphaFoldDB" id="A0A1R4JYS0"/>
<proteinExistence type="predicted"/>
<feature type="domain" description="Flavin reductase like" evidence="1">
    <location>
        <begin position="21"/>
        <end position="166"/>
    </location>
</feature>
<evidence type="ECO:0000259" key="1">
    <source>
        <dbReference type="SMART" id="SM00903"/>
    </source>
</evidence>
<dbReference type="Proteomes" id="UP000188342">
    <property type="component" value="Unassembled WGS sequence"/>
</dbReference>
<dbReference type="RefSeq" id="WP_094765066.1">
    <property type="nucleotide sequence ID" value="NZ_FUKQ01000038.1"/>
</dbReference>
<accession>A0A1R4JYS0</accession>
<dbReference type="OrthoDB" id="3394673at2"/>
<dbReference type="STRING" id="1255658.FM114_10305"/>
<dbReference type="GO" id="GO:0016646">
    <property type="term" value="F:oxidoreductase activity, acting on the CH-NH group of donors, NAD or NADP as acceptor"/>
    <property type="evidence" value="ECO:0007669"/>
    <property type="project" value="UniProtKB-ARBA"/>
</dbReference>